<reference evidence="3" key="1">
    <citation type="journal article" date="2015" name="Nature">
        <title>Complex archaea that bridge the gap between prokaryotes and eukaryotes.</title>
        <authorList>
            <person name="Spang A."/>
            <person name="Saw J.H."/>
            <person name="Jorgensen S.L."/>
            <person name="Zaremba-Niedzwiedzka K."/>
            <person name="Martijn J."/>
            <person name="Lind A.E."/>
            <person name="van Eijk R."/>
            <person name="Schleper C."/>
            <person name="Guy L."/>
            <person name="Ettema T.J."/>
        </authorList>
    </citation>
    <scope>NUCLEOTIDE SEQUENCE</scope>
</reference>
<dbReference type="Gene3D" id="1.25.40.10">
    <property type="entry name" value="Tetratricopeptide repeat domain"/>
    <property type="match status" value="2"/>
</dbReference>
<protein>
    <submittedName>
        <fullName evidence="3">Uncharacterized protein</fullName>
    </submittedName>
</protein>
<evidence type="ECO:0000256" key="2">
    <source>
        <dbReference type="ARBA" id="ARBA00022803"/>
    </source>
</evidence>
<name>A0A0F9G6D0_9ZZZZ</name>
<dbReference type="PANTHER" id="PTHR45586:SF1">
    <property type="entry name" value="LIPOPOLYSACCHARIDE ASSEMBLY PROTEIN B"/>
    <property type="match status" value="1"/>
</dbReference>
<dbReference type="InterPro" id="IPR019734">
    <property type="entry name" value="TPR_rpt"/>
</dbReference>
<dbReference type="InterPro" id="IPR011990">
    <property type="entry name" value="TPR-like_helical_dom_sf"/>
</dbReference>
<keyword evidence="1" id="KW-0677">Repeat</keyword>
<evidence type="ECO:0000313" key="3">
    <source>
        <dbReference type="EMBL" id="KKL94309.1"/>
    </source>
</evidence>
<dbReference type="Pfam" id="PF13174">
    <property type="entry name" value="TPR_6"/>
    <property type="match status" value="1"/>
</dbReference>
<dbReference type="Pfam" id="PF13181">
    <property type="entry name" value="TPR_8"/>
    <property type="match status" value="2"/>
</dbReference>
<dbReference type="PANTHER" id="PTHR45586">
    <property type="entry name" value="TPR REPEAT-CONTAINING PROTEIN PA4667"/>
    <property type="match status" value="1"/>
</dbReference>
<dbReference type="PROSITE" id="PS50005">
    <property type="entry name" value="TPR"/>
    <property type="match status" value="2"/>
</dbReference>
<dbReference type="AlphaFoldDB" id="A0A0F9G6D0"/>
<dbReference type="SMART" id="SM00028">
    <property type="entry name" value="TPR"/>
    <property type="match status" value="7"/>
</dbReference>
<gene>
    <name evidence="3" type="ORF">LCGC14_1865960</name>
</gene>
<dbReference type="SUPFAM" id="SSF48452">
    <property type="entry name" value="TPR-like"/>
    <property type="match status" value="1"/>
</dbReference>
<evidence type="ECO:0000256" key="1">
    <source>
        <dbReference type="ARBA" id="ARBA00022737"/>
    </source>
</evidence>
<dbReference type="EMBL" id="LAZR01018959">
    <property type="protein sequence ID" value="KKL94309.1"/>
    <property type="molecule type" value="Genomic_DNA"/>
</dbReference>
<organism evidence="3">
    <name type="scientific">marine sediment metagenome</name>
    <dbReference type="NCBI Taxonomy" id="412755"/>
    <lineage>
        <taxon>unclassified sequences</taxon>
        <taxon>metagenomes</taxon>
        <taxon>ecological metagenomes</taxon>
    </lineage>
</organism>
<comment type="caution">
    <text evidence="3">The sequence shown here is derived from an EMBL/GenBank/DDBJ whole genome shotgun (WGS) entry which is preliminary data.</text>
</comment>
<keyword evidence="2" id="KW-0802">TPR repeat</keyword>
<proteinExistence type="predicted"/>
<accession>A0A0F9G6D0</accession>
<dbReference type="InterPro" id="IPR051012">
    <property type="entry name" value="CellSynth/LPSAsmb/PSIAsmb"/>
</dbReference>
<dbReference type="Pfam" id="PF14559">
    <property type="entry name" value="TPR_19"/>
    <property type="match status" value="1"/>
</dbReference>
<sequence length="263" mass="29901">MDPNDEIQELIEVSDGYAKEKQFDKTILLLLQAIEIDPNYCLSRVKLSGAYNITGEYDAAIEQLKIAFKKRPKDDPYPKEFYLFMLAVNYKTKKDYKMAIKTMNQIIKKNPLYNEAIFVLVADAYFELKNFKEMSAILKKGLEYFPNSVMIKANLGLAYHNLGDSTNSTKYLKVALEDCPNEADSMILVGFVHCRVGKGDIGLDLMNKAIQMNPDNAMHYGFLARAYQTLGDIPKALNAIEKLIEWNPDAAAKELKKELESLK</sequence>